<dbReference type="InterPro" id="IPR006634">
    <property type="entry name" value="TLC-dom"/>
</dbReference>
<feature type="transmembrane region" description="Helical" evidence="6">
    <location>
        <begin position="174"/>
        <end position="196"/>
    </location>
</feature>
<feature type="domain" description="TLC" evidence="7">
    <location>
        <begin position="40"/>
        <end position="237"/>
    </location>
</feature>
<reference evidence="8 9" key="1">
    <citation type="submission" date="2023-03" db="EMBL/GenBank/DDBJ databases">
        <title>High-quality genome of Scylla paramamosain provides insights in environmental adaptation.</title>
        <authorList>
            <person name="Zhang L."/>
        </authorList>
    </citation>
    <scope>NUCLEOTIDE SEQUENCE [LARGE SCALE GENOMIC DNA]</scope>
    <source>
        <strain evidence="8">LZ_2023a</strain>
        <tissue evidence="8">Muscle</tissue>
    </source>
</reference>
<comment type="caution">
    <text evidence="8">The sequence shown here is derived from an EMBL/GenBank/DDBJ whole genome shotgun (WGS) entry which is preliminary data.</text>
</comment>
<organism evidence="8 9">
    <name type="scientific">Scylla paramamosain</name>
    <name type="common">Mud crab</name>
    <dbReference type="NCBI Taxonomy" id="85552"/>
    <lineage>
        <taxon>Eukaryota</taxon>
        <taxon>Metazoa</taxon>
        <taxon>Ecdysozoa</taxon>
        <taxon>Arthropoda</taxon>
        <taxon>Crustacea</taxon>
        <taxon>Multicrustacea</taxon>
        <taxon>Malacostraca</taxon>
        <taxon>Eumalacostraca</taxon>
        <taxon>Eucarida</taxon>
        <taxon>Decapoda</taxon>
        <taxon>Pleocyemata</taxon>
        <taxon>Brachyura</taxon>
        <taxon>Eubrachyura</taxon>
        <taxon>Portunoidea</taxon>
        <taxon>Portunidae</taxon>
        <taxon>Portuninae</taxon>
        <taxon>Scylla</taxon>
    </lineage>
</organism>
<keyword evidence="2 5" id="KW-0812">Transmembrane</keyword>
<evidence type="ECO:0000256" key="6">
    <source>
        <dbReference type="SAM" id="Phobius"/>
    </source>
</evidence>
<dbReference type="PANTHER" id="PTHR13439">
    <property type="entry name" value="CT120 PROTEIN"/>
    <property type="match status" value="1"/>
</dbReference>
<evidence type="ECO:0000256" key="3">
    <source>
        <dbReference type="ARBA" id="ARBA00022989"/>
    </source>
</evidence>
<dbReference type="GO" id="GO:0005886">
    <property type="term" value="C:plasma membrane"/>
    <property type="evidence" value="ECO:0007669"/>
    <property type="project" value="TreeGrafter"/>
</dbReference>
<feature type="transmembrane region" description="Helical" evidence="6">
    <location>
        <begin position="208"/>
        <end position="230"/>
    </location>
</feature>
<accession>A0AAW0SME5</accession>
<evidence type="ECO:0000259" key="7">
    <source>
        <dbReference type="PROSITE" id="PS50922"/>
    </source>
</evidence>
<dbReference type="InterPro" id="IPR050846">
    <property type="entry name" value="TLCD"/>
</dbReference>
<proteinExistence type="predicted"/>
<evidence type="ECO:0000313" key="9">
    <source>
        <dbReference type="Proteomes" id="UP001487740"/>
    </source>
</evidence>
<dbReference type="AlphaFoldDB" id="A0AAW0SME5"/>
<dbReference type="GO" id="GO:0097035">
    <property type="term" value="P:regulation of membrane lipid distribution"/>
    <property type="evidence" value="ECO:0007669"/>
    <property type="project" value="TreeGrafter"/>
</dbReference>
<dbReference type="PANTHER" id="PTHR13439:SF4">
    <property type="entry name" value="TLC DOMAIN-CONTAINING PROTEIN"/>
    <property type="match status" value="1"/>
</dbReference>
<gene>
    <name evidence="8" type="ORF">O3P69_008577</name>
</gene>
<evidence type="ECO:0000256" key="1">
    <source>
        <dbReference type="ARBA" id="ARBA00004141"/>
    </source>
</evidence>
<keyword evidence="3 6" id="KW-1133">Transmembrane helix</keyword>
<dbReference type="EMBL" id="JARAKH010000049">
    <property type="protein sequence ID" value="KAK8375942.1"/>
    <property type="molecule type" value="Genomic_DNA"/>
</dbReference>
<dbReference type="SMART" id="SM00724">
    <property type="entry name" value="TLC"/>
    <property type="match status" value="1"/>
</dbReference>
<evidence type="ECO:0000256" key="2">
    <source>
        <dbReference type="ARBA" id="ARBA00022692"/>
    </source>
</evidence>
<dbReference type="GO" id="GO:0071709">
    <property type="term" value="P:membrane assembly"/>
    <property type="evidence" value="ECO:0007669"/>
    <property type="project" value="TreeGrafter"/>
</dbReference>
<feature type="transmembrane region" description="Helical" evidence="6">
    <location>
        <begin position="136"/>
        <end position="153"/>
    </location>
</feature>
<dbReference type="Proteomes" id="UP001487740">
    <property type="component" value="Unassembled WGS sequence"/>
</dbReference>
<keyword evidence="4 5" id="KW-0472">Membrane</keyword>
<dbReference type="GO" id="GO:0007009">
    <property type="term" value="P:plasma membrane organization"/>
    <property type="evidence" value="ECO:0007669"/>
    <property type="project" value="TreeGrafter"/>
</dbReference>
<comment type="subcellular location">
    <subcellularLocation>
        <location evidence="1">Membrane</location>
        <topology evidence="1">Multi-pass membrane protein</topology>
    </subcellularLocation>
</comment>
<protein>
    <recommendedName>
        <fullName evidence="7">TLC domain-containing protein</fullName>
    </recommendedName>
</protein>
<sequence>MAMEEVVSGPKWVLGGFLFFSVCNQLLRLAVPPTARATAAQSWKWKNTAVSLVHSLVTGPWSLYCFYEHPKLGEDLINTYTSSSHMLVSFSVGYFIHDFLDMALWHRKRSSYELMVHHTCVISCFGLAVWSTMFVGYAVVALFVEVNSIFLHIRQLLNLMGVSKKEPKYRMNSMLNIGTFVVFRIAVLGWMTRWIVLHKDDLSLPVYTLGSVGLAIIMLMNIILFFRICIVDFSKKKHKDSKGSSLHRKILHDDDEVSAGIGSTSVTSTSLLQNGTNLHLS</sequence>
<name>A0AAW0SME5_SCYPA</name>
<dbReference type="PROSITE" id="PS50922">
    <property type="entry name" value="TLC"/>
    <property type="match status" value="1"/>
</dbReference>
<keyword evidence="9" id="KW-1185">Reference proteome</keyword>
<evidence type="ECO:0000313" key="8">
    <source>
        <dbReference type="EMBL" id="KAK8375942.1"/>
    </source>
</evidence>
<dbReference type="Pfam" id="PF03798">
    <property type="entry name" value="TRAM_LAG1_CLN8"/>
    <property type="match status" value="1"/>
</dbReference>
<evidence type="ECO:0000256" key="5">
    <source>
        <dbReference type="PROSITE-ProRule" id="PRU00205"/>
    </source>
</evidence>
<dbReference type="GO" id="GO:0055091">
    <property type="term" value="P:phospholipid homeostasis"/>
    <property type="evidence" value="ECO:0007669"/>
    <property type="project" value="TreeGrafter"/>
</dbReference>
<evidence type="ECO:0000256" key="4">
    <source>
        <dbReference type="ARBA" id="ARBA00023136"/>
    </source>
</evidence>